<dbReference type="InterPro" id="IPR012938">
    <property type="entry name" value="Glc/Sorbosone_DH"/>
</dbReference>
<reference evidence="3 5" key="2">
    <citation type="submission" date="2016-08" db="EMBL/GenBank/DDBJ databases">
        <authorList>
            <person name="Varghese N."/>
            <person name="Submissions Spin"/>
        </authorList>
    </citation>
    <scope>NUCLEOTIDE SEQUENCE [LARGE SCALE GENOMIC DNA]</scope>
    <source>
        <strain evidence="3 5">HL-109</strain>
    </source>
</reference>
<feature type="domain" description="Glucose/Sorbosone dehydrogenase" evidence="1">
    <location>
        <begin position="66"/>
        <end position="407"/>
    </location>
</feature>
<reference evidence="2 4" key="1">
    <citation type="submission" date="2015-09" db="EMBL/GenBank/DDBJ databases">
        <title>Identification and resolution of microdiversity through metagenomic sequencing of parallel consortia.</title>
        <authorList>
            <person name="Nelson W.C."/>
            <person name="Romine M.F."/>
            <person name="Lindemann S.R."/>
        </authorList>
    </citation>
    <scope>NUCLEOTIDE SEQUENCE [LARGE SCALE GENOMIC DNA]</scope>
    <source>
        <strain evidence="2">HL-109</strain>
    </source>
</reference>
<evidence type="ECO:0000313" key="3">
    <source>
        <dbReference type="EMBL" id="SCC81208.1"/>
    </source>
</evidence>
<dbReference type="PANTHER" id="PTHR19328:SF75">
    <property type="entry name" value="ALDOSE SUGAR DEHYDROGENASE YLII"/>
    <property type="match status" value="1"/>
</dbReference>
<dbReference type="EMBL" id="FMBM01000002">
    <property type="protein sequence ID" value="SCC81208.1"/>
    <property type="molecule type" value="Genomic_DNA"/>
</dbReference>
<dbReference type="InterPro" id="IPR011041">
    <property type="entry name" value="Quinoprot_gluc/sorb_DH_b-prop"/>
</dbReference>
<accession>A0A0P8BRR1</accession>
<protein>
    <submittedName>
        <fullName evidence="2">Glucose/sorbosone dehydrogenase family protein</fullName>
    </submittedName>
</protein>
<dbReference type="Proteomes" id="UP000050497">
    <property type="component" value="Unassembled WGS sequence"/>
</dbReference>
<dbReference type="Gene3D" id="2.120.10.30">
    <property type="entry name" value="TolB, C-terminal domain"/>
    <property type="match status" value="1"/>
</dbReference>
<dbReference type="PATRIC" id="fig|1653334.4.peg.855"/>
<organism evidence="2 4">
    <name type="scientific">Saliniramus fredricksonii</name>
    <dbReference type="NCBI Taxonomy" id="1653334"/>
    <lineage>
        <taxon>Bacteria</taxon>
        <taxon>Pseudomonadati</taxon>
        <taxon>Pseudomonadota</taxon>
        <taxon>Alphaproteobacteria</taxon>
        <taxon>Hyphomicrobiales</taxon>
        <taxon>Salinarimonadaceae</taxon>
        <taxon>Saliniramus</taxon>
    </lineage>
</organism>
<dbReference type="Pfam" id="PF07995">
    <property type="entry name" value="GSDH"/>
    <property type="match status" value="1"/>
</dbReference>
<gene>
    <name evidence="3" type="ORF">GA0071312_2143</name>
    <name evidence="2" type="ORF">HLUCCO17_01730</name>
</gene>
<dbReference type="AlphaFoldDB" id="A0A0P8BRR1"/>
<evidence type="ECO:0000259" key="1">
    <source>
        <dbReference type="Pfam" id="PF07995"/>
    </source>
</evidence>
<keyword evidence="5" id="KW-1185">Reference proteome</keyword>
<sequence>MQARPQKPHSRHRPLALRAESRGAFRGAMAKASTLSLILAGGIAGTVILPATAQADYTVETVVEELANPWSMVFLPDSRMMLVSERPGRIQLIDRDSGEMHAVSGVPEVHAEGQGGLLDLALHPDYPEEPWLYMSFSGSDARGRSTTYVGRARFDAEERALDDVEVLHVVEPFVNSNAHYGSRLAFDDDGHLFVTVGDRNSKDFGPQHYAQDRSTGLGSILRLNADGSIPSDNPFVDDPEADDAIWSYGHRNPQGLAFHPQTGELWENEHGENNGDEINVIEGGGNFGWPIATWAVSYQTGERFAPTPPEVTGTIEPVYWWEPDHPEGFPPSGLAFYFGDAFPDWEGDMFMGNLAHRYLGRFSVDGHAVEQTGRLLEDQEWRIRDVAVGPDDGYLYVIVDGSSAPLARLRPE</sequence>
<proteinExistence type="predicted"/>
<dbReference type="PANTHER" id="PTHR19328">
    <property type="entry name" value="HEDGEHOG-INTERACTING PROTEIN"/>
    <property type="match status" value="1"/>
</dbReference>
<dbReference type="EMBL" id="LJSX01000002">
    <property type="protein sequence ID" value="KPQ12305.1"/>
    <property type="molecule type" value="Genomic_DNA"/>
</dbReference>
<dbReference type="STRING" id="1653334.GA0071312_2143"/>
<evidence type="ECO:0000313" key="4">
    <source>
        <dbReference type="Proteomes" id="UP000050497"/>
    </source>
</evidence>
<dbReference type="SUPFAM" id="SSF50952">
    <property type="entry name" value="Soluble quinoprotein glucose dehydrogenase"/>
    <property type="match status" value="1"/>
</dbReference>
<evidence type="ECO:0000313" key="2">
    <source>
        <dbReference type="EMBL" id="KPQ12305.1"/>
    </source>
</evidence>
<evidence type="ECO:0000313" key="5">
    <source>
        <dbReference type="Proteomes" id="UP000182800"/>
    </source>
</evidence>
<dbReference type="Proteomes" id="UP000182800">
    <property type="component" value="Unassembled WGS sequence"/>
</dbReference>
<comment type="caution">
    <text evidence="2">The sequence shown here is derived from an EMBL/GenBank/DDBJ whole genome shotgun (WGS) entry which is preliminary data.</text>
</comment>
<dbReference type="InterPro" id="IPR011042">
    <property type="entry name" value="6-blade_b-propeller_TolB-like"/>
</dbReference>
<name>A0A0P8BRR1_9HYPH</name>